<feature type="domain" description="Protein kinase" evidence="1">
    <location>
        <begin position="120"/>
        <end position="438"/>
    </location>
</feature>
<organism evidence="2 3">
    <name type="scientific">Lentzea waywayandensis</name>
    <dbReference type="NCBI Taxonomy" id="84724"/>
    <lineage>
        <taxon>Bacteria</taxon>
        <taxon>Bacillati</taxon>
        <taxon>Actinomycetota</taxon>
        <taxon>Actinomycetes</taxon>
        <taxon>Pseudonocardiales</taxon>
        <taxon>Pseudonocardiaceae</taxon>
        <taxon>Lentzea</taxon>
    </lineage>
</organism>
<dbReference type="Proteomes" id="UP000198583">
    <property type="component" value="Unassembled WGS sequence"/>
</dbReference>
<dbReference type="GO" id="GO:0005524">
    <property type="term" value="F:ATP binding"/>
    <property type="evidence" value="ECO:0007669"/>
    <property type="project" value="InterPro"/>
</dbReference>
<dbReference type="PANTHER" id="PTHR45890:SF1">
    <property type="entry name" value="AARF DOMAIN CONTAINING KINASE 2"/>
    <property type="match status" value="1"/>
</dbReference>
<dbReference type="PANTHER" id="PTHR45890">
    <property type="entry name" value="AARF DOMAIN CONTAINING KINASE 2 (PREDICTED)"/>
    <property type="match status" value="1"/>
</dbReference>
<keyword evidence="2" id="KW-0830">Ubiquinone</keyword>
<accession>A0A1I6CR81</accession>
<evidence type="ECO:0000259" key="1">
    <source>
        <dbReference type="PROSITE" id="PS50011"/>
    </source>
</evidence>
<protein>
    <submittedName>
        <fullName evidence="2">Ubiquinone biosynthesis protein</fullName>
    </submittedName>
</protein>
<dbReference type="AlphaFoldDB" id="A0A1I6CR81"/>
<dbReference type="PROSITE" id="PS50011">
    <property type="entry name" value="PROTEIN_KINASE_DOM"/>
    <property type="match status" value="1"/>
</dbReference>
<dbReference type="SUPFAM" id="SSF56112">
    <property type="entry name" value="Protein kinase-like (PK-like)"/>
    <property type="match status" value="1"/>
</dbReference>
<evidence type="ECO:0000313" key="2">
    <source>
        <dbReference type="EMBL" id="SFQ95659.1"/>
    </source>
</evidence>
<proteinExistence type="predicted"/>
<dbReference type="STRING" id="84724.SAMN04488564_101129"/>
<gene>
    <name evidence="2" type="ORF">SAMN04488564_101129</name>
</gene>
<dbReference type="InterPro" id="IPR004147">
    <property type="entry name" value="ABC1_dom"/>
</dbReference>
<dbReference type="Pfam" id="PF03109">
    <property type="entry name" value="ABC1"/>
    <property type="match status" value="1"/>
</dbReference>
<dbReference type="InterPro" id="IPR011009">
    <property type="entry name" value="Kinase-like_dom_sf"/>
</dbReference>
<sequence length="438" mass="48198">MSWGPITVSMFQSVQVVLRAITVVSICLWHAAFAFPVIAVRACASRAEAGAVLRRRARRLVVALGPAFVKGAQLLSTRRDVLPAGWCEALADLHDRVPPMSFRKARKVLRSAYGGDPPFAFDWNSVRSGSIACVYRAELDGLPVAVKVRRPRVRELIEQDFAIMRAGASLMQRLPWFRGLPAVAVLRQIGAAVAAQADFDAEAGALAELRTLLADVDYLHIPRPLPSCGAEGVLVMEFVDGLAPLATETTPAARRAELARRVLFCVYRMLFLDGLVHCDMHPGNLYLGRDGRIVLLDAGFVVRLEPRVRRLFAEFFMHMARGDGPHCAEILQESAEGVAEWADVAAFRRGTIALIEESSGRAARDFSLVRFATRLFDLQRVNGLFAAPEFIFPLLALLVLEGRINELDEEVDFQAESIPVLTRAVMSGLLKTGSRERA</sequence>
<keyword evidence="3" id="KW-1185">Reference proteome</keyword>
<evidence type="ECO:0000313" key="3">
    <source>
        <dbReference type="Proteomes" id="UP000198583"/>
    </source>
</evidence>
<dbReference type="InterPro" id="IPR000719">
    <property type="entry name" value="Prot_kinase_dom"/>
</dbReference>
<reference evidence="3" key="1">
    <citation type="submission" date="2016-10" db="EMBL/GenBank/DDBJ databases">
        <authorList>
            <person name="Varghese N."/>
            <person name="Submissions S."/>
        </authorList>
    </citation>
    <scope>NUCLEOTIDE SEQUENCE [LARGE SCALE GENOMIC DNA]</scope>
    <source>
        <strain evidence="3">DSM 44232</strain>
    </source>
</reference>
<dbReference type="CDD" id="cd05121">
    <property type="entry name" value="ABC1_ADCK3-like"/>
    <property type="match status" value="1"/>
</dbReference>
<dbReference type="InterPro" id="IPR052402">
    <property type="entry name" value="ADCK_kinase"/>
</dbReference>
<dbReference type="EMBL" id="FOYL01000001">
    <property type="protein sequence ID" value="SFQ95659.1"/>
    <property type="molecule type" value="Genomic_DNA"/>
</dbReference>
<name>A0A1I6CR81_9PSEU</name>
<dbReference type="OrthoDB" id="9795390at2"/>
<dbReference type="GO" id="GO:0004672">
    <property type="term" value="F:protein kinase activity"/>
    <property type="evidence" value="ECO:0007669"/>
    <property type="project" value="InterPro"/>
</dbReference>
<dbReference type="Gene3D" id="1.10.510.10">
    <property type="entry name" value="Transferase(Phosphotransferase) domain 1"/>
    <property type="match status" value="1"/>
</dbReference>